<evidence type="ECO:0000256" key="24">
    <source>
        <dbReference type="ARBA" id="ARBA00030032"/>
    </source>
</evidence>
<dbReference type="InterPro" id="IPR001041">
    <property type="entry name" value="2Fe-2S_ferredoxin-type"/>
</dbReference>
<evidence type="ECO:0000256" key="16">
    <source>
        <dbReference type="ARBA" id="ARBA00023004"/>
    </source>
</evidence>
<dbReference type="PANTHER" id="PTHR43644:SF1">
    <property type="entry name" value="NAD(P)H-FLAVIN REDUCTASE"/>
    <property type="match status" value="1"/>
</dbReference>
<keyword evidence="21 27" id="KW-0830">Ubiquinone</keyword>
<keyword evidence="16 27" id="KW-0408">Iron</keyword>
<dbReference type="FunFam" id="3.40.50.80:FF:000014">
    <property type="entry name" value="Na(+)-translocating NADH-quinone reductase subunit F"/>
    <property type="match status" value="1"/>
</dbReference>
<evidence type="ECO:0000256" key="26">
    <source>
        <dbReference type="ARBA" id="ARBA00048891"/>
    </source>
</evidence>
<dbReference type="FunFam" id="2.40.30.10:FF:000064">
    <property type="entry name" value="Na(+)-translocating NADH-quinone reductase subunit F"/>
    <property type="match status" value="1"/>
</dbReference>
<keyword evidence="10" id="KW-0997">Cell inner membrane</keyword>
<feature type="binding site" evidence="27">
    <location>
        <position position="69"/>
    </location>
    <ligand>
        <name>[2Fe-2S] cluster</name>
        <dbReference type="ChEBI" id="CHEBI:190135"/>
    </ligand>
</feature>
<evidence type="ECO:0000256" key="9">
    <source>
        <dbReference type="ARBA" id="ARBA00022475"/>
    </source>
</evidence>
<dbReference type="Pfam" id="PF00111">
    <property type="entry name" value="Fer2"/>
    <property type="match status" value="1"/>
</dbReference>
<evidence type="ECO:0000256" key="6">
    <source>
        <dbReference type="ARBA" id="ARBA00013099"/>
    </source>
</evidence>
<evidence type="ECO:0000256" key="25">
    <source>
        <dbReference type="ARBA" id="ARBA00030787"/>
    </source>
</evidence>
<evidence type="ECO:0000256" key="15">
    <source>
        <dbReference type="ARBA" id="ARBA00022967"/>
    </source>
</evidence>
<dbReference type="PIRSF" id="PIRSF000044">
    <property type="entry name" value="Cis_Diol_DH_RD"/>
    <property type="match status" value="1"/>
</dbReference>
<evidence type="ECO:0000259" key="28">
    <source>
        <dbReference type="PROSITE" id="PS51085"/>
    </source>
</evidence>
<comment type="catalytic activity">
    <reaction evidence="26 27">
        <text>a ubiquinone + n Na(+)(in) + NADH + H(+) = a ubiquinol + n Na(+)(out) + NAD(+)</text>
        <dbReference type="Rhea" id="RHEA:47748"/>
        <dbReference type="Rhea" id="RHEA-COMP:9565"/>
        <dbReference type="Rhea" id="RHEA-COMP:9566"/>
        <dbReference type="ChEBI" id="CHEBI:15378"/>
        <dbReference type="ChEBI" id="CHEBI:16389"/>
        <dbReference type="ChEBI" id="CHEBI:17976"/>
        <dbReference type="ChEBI" id="CHEBI:29101"/>
        <dbReference type="ChEBI" id="CHEBI:57540"/>
        <dbReference type="ChEBI" id="CHEBI:57945"/>
        <dbReference type="EC" id="7.2.1.1"/>
    </reaction>
</comment>
<organism evidence="30 31">
    <name type="scientific">Thalassotalea marina</name>
    <dbReference type="NCBI Taxonomy" id="1673741"/>
    <lineage>
        <taxon>Bacteria</taxon>
        <taxon>Pseudomonadati</taxon>
        <taxon>Pseudomonadota</taxon>
        <taxon>Gammaproteobacteria</taxon>
        <taxon>Alteromonadales</taxon>
        <taxon>Colwelliaceae</taxon>
        <taxon>Thalassotalea</taxon>
    </lineage>
</organism>
<comment type="cofactor">
    <cofactor evidence="1 27">
        <name>FAD</name>
        <dbReference type="ChEBI" id="CHEBI:57692"/>
    </cofactor>
</comment>
<dbReference type="PROSITE" id="PS51384">
    <property type="entry name" value="FAD_FR"/>
    <property type="match status" value="1"/>
</dbReference>
<dbReference type="EC" id="7.2.1.1" evidence="6 27"/>
<dbReference type="Proteomes" id="UP000623842">
    <property type="component" value="Unassembled WGS sequence"/>
</dbReference>
<keyword evidence="31" id="KW-1185">Reference proteome</keyword>
<evidence type="ECO:0000256" key="20">
    <source>
        <dbReference type="ARBA" id="ARBA00023065"/>
    </source>
</evidence>
<evidence type="ECO:0000256" key="5">
    <source>
        <dbReference type="ARBA" id="ARBA00011309"/>
    </source>
</evidence>
<feature type="binding site" evidence="27">
    <location>
        <position position="110"/>
    </location>
    <ligand>
        <name>[2Fe-2S] cluster</name>
        <dbReference type="ChEBI" id="CHEBI:190135"/>
    </ligand>
</feature>
<dbReference type="GO" id="GO:0006814">
    <property type="term" value="P:sodium ion transport"/>
    <property type="evidence" value="ECO:0007669"/>
    <property type="project" value="UniProtKB-UniRule"/>
</dbReference>
<comment type="similarity">
    <text evidence="4 27">Belongs to the NqrF family.</text>
</comment>
<evidence type="ECO:0000256" key="14">
    <source>
        <dbReference type="ARBA" id="ARBA00022827"/>
    </source>
</evidence>
<keyword evidence="11 27" id="KW-0285">Flavoprotein</keyword>
<proteinExistence type="inferred from homology"/>
<keyword evidence="12 27" id="KW-0001">2Fe-2S</keyword>
<keyword evidence="20 27" id="KW-0406">Ion transport</keyword>
<evidence type="ECO:0000256" key="7">
    <source>
        <dbReference type="ARBA" id="ARBA00019729"/>
    </source>
</evidence>
<dbReference type="SUPFAM" id="SSF52343">
    <property type="entry name" value="Ferredoxin reductase-like, C-terminal NADP-linked domain"/>
    <property type="match status" value="1"/>
</dbReference>
<evidence type="ECO:0000259" key="29">
    <source>
        <dbReference type="PROSITE" id="PS51384"/>
    </source>
</evidence>
<dbReference type="GO" id="GO:0016655">
    <property type="term" value="F:oxidoreductase activity, acting on NAD(P)H, quinone or similar compound as acceptor"/>
    <property type="evidence" value="ECO:0007669"/>
    <property type="project" value="InterPro"/>
</dbReference>
<keyword evidence="27" id="KW-1133">Transmembrane helix</keyword>
<comment type="cofactor">
    <cofactor evidence="27">
        <name>[2Fe-2S] cluster</name>
        <dbReference type="ChEBI" id="CHEBI:190135"/>
    </cofactor>
    <text evidence="27">Binds 1 [2Fe-2S] cluster.</text>
</comment>
<sequence>MEIILGVSMFTAIVIALVLVILVAKSKLVSSGDVTISINGDPSKAVTTAAGGKLLGALADKGIFIPSACGGGGTCGQCRVHVHSGGGDILPTEQSHITKREAKEGCRLSCQVAVKQDMDIELEDEIFGVQQWECSVISNDNKATFIKELKLAIPDGESVPFRAGGYIQIEAPAHHVKYKEFDIPQEYRGDWERFGFFDIESKVDEPTLRAYSMANYPEEEGIIMLNVRIATPPPNNLSLPAGKMSSFIWSLKEGDKVTISGPFGEFFAKETDAEMVFIGGGAGMAPMRSHIFDQLKRLKSKRKISFWYGARSLREMFYEDDFNGLAAENDNFNWHVALSDPQPEDNWDGMTGFIHNVLYENYLRDHEAPEDCEYYMCGPPMMNAAVIGMLKDLGVEDENILLDDFGG</sequence>
<dbReference type="InterPro" id="IPR039261">
    <property type="entry name" value="FNR_nucleotide-bd"/>
</dbReference>
<evidence type="ECO:0000256" key="3">
    <source>
        <dbReference type="ARBA" id="ARBA00004533"/>
    </source>
</evidence>
<evidence type="ECO:0000256" key="17">
    <source>
        <dbReference type="ARBA" id="ARBA00023014"/>
    </source>
</evidence>
<evidence type="ECO:0000256" key="18">
    <source>
        <dbReference type="ARBA" id="ARBA00023027"/>
    </source>
</evidence>
<feature type="binding site" evidence="27">
    <location>
        <position position="75"/>
    </location>
    <ligand>
        <name>[2Fe-2S] cluster</name>
        <dbReference type="ChEBI" id="CHEBI:190135"/>
    </ligand>
</feature>
<name>A0A919BF91_9GAMM</name>
<evidence type="ECO:0000256" key="4">
    <source>
        <dbReference type="ARBA" id="ARBA00005570"/>
    </source>
</evidence>
<keyword evidence="23 27" id="KW-0739">Sodium transport</keyword>
<keyword evidence="27" id="KW-0812">Transmembrane</keyword>
<dbReference type="CDD" id="cd06188">
    <property type="entry name" value="NADH_quinone_reductase"/>
    <property type="match status" value="1"/>
</dbReference>
<keyword evidence="18 27" id="KW-0520">NAD</keyword>
<dbReference type="AlphaFoldDB" id="A0A919BF91"/>
<dbReference type="GO" id="GO:0046872">
    <property type="term" value="F:metal ion binding"/>
    <property type="evidence" value="ECO:0007669"/>
    <property type="project" value="UniProtKB-KW"/>
</dbReference>
<feature type="domain" description="2Fe-2S ferredoxin-type" evidence="28">
    <location>
        <begin position="32"/>
        <end position="126"/>
    </location>
</feature>
<keyword evidence="22 27" id="KW-0472">Membrane</keyword>
<evidence type="ECO:0000256" key="1">
    <source>
        <dbReference type="ARBA" id="ARBA00001974"/>
    </source>
</evidence>
<evidence type="ECO:0000256" key="2">
    <source>
        <dbReference type="ARBA" id="ARBA00002972"/>
    </source>
</evidence>
<dbReference type="Pfam" id="PF00175">
    <property type="entry name" value="NAD_binding_1"/>
    <property type="match status" value="1"/>
</dbReference>
<gene>
    <name evidence="27 30" type="primary">nqrF</name>
    <name evidence="30" type="ORF">GCM10017161_11470</name>
</gene>
<keyword evidence="13 27" id="KW-0479">Metal-binding</keyword>
<reference evidence="30" key="1">
    <citation type="journal article" date="2014" name="Int. J. Syst. Evol. Microbiol.">
        <title>Complete genome sequence of Corynebacterium casei LMG S-19264T (=DSM 44701T), isolated from a smear-ripened cheese.</title>
        <authorList>
            <consortium name="US DOE Joint Genome Institute (JGI-PGF)"/>
            <person name="Walter F."/>
            <person name="Albersmeier A."/>
            <person name="Kalinowski J."/>
            <person name="Ruckert C."/>
        </authorList>
    </citation>
    <scope>NUCLEOTIDE SEQUENCE</scope>
    <source>
        <strain evidence="30">KCTC 42731</strain>
    </source>
</reference>
<dbReference type="Gene3D" id="3.40.50.80">
    <property type="entry name" value="Nucleotide-binding domain of ferredoxin-NADP reductase (FNR) module"/>
    <property type="match status" value="1"/>
</dbReference>
<dbReference type="InterPro" id="IPR010205">
    <property type="entry name" value="NqrF"/>
</dbReference>
<dbReference type="PROSITE" id="PS51085">
    <property type="entry name" value="2FE2S_FER_2"/>
    <property type="match status" value="1"/>
</dbReference>
<dbReference type="InterPro" id="IPR012675">
    <property type="entry name" value="Beta-grasp_dom_sf"/>
</dbReference>
<dbReference type="GO" id="GO:0009055">
    <property type="term" value="F:electron transfer activity"/>
    <property type="evidence" value="ECO:0007669"/>
    <property type="project" value="UniProtKB-UniRule"/>
</dbReference>
<dbReference type="HAMAP" id="MF_00430">
    <property type="entry name" value="NqrF"/>
    <property type="match status" value="1"/>
</dbReference>
<comment type="caution">
    <text evidence="30">The sequence shown here is derived from an EMBL/GenBank/DDBJ whole genome shotgun (WGS) entry which is preliminary data.</text>
</comment>
<dbReference type="PANTHER" id="PTHR43644">
    <property type="entry name" value="NA(+)-TRANSLOCATING NADH-QUINONE REDUCTASE SUBUNIT"/>
    <property type="match status" value="1"/>
</dbReference>
<keyword evidence="9 27" id="KW-1003">Cell membrane</keyword>
<dbReference type="RefSeq" id="WP_189768176.1">
    <property type="nucleotide sequence ID" value="NZ_BNCK01000002.1"/>
</dbReference>
<feature type="domain" description="FAD-binding FR-type" evidence="29">
    <location>
        <begin position="129"/>
        <end position="269"/>
    </location>
</feature>
<comment type="subunit">
    <text evidence="5 27">Composed of six subunits; NqrA, NqrB, NqrC, NqrD, NqrE and NqrF.</text>
</comment>
<dbReference type="NCBIfam" id="TIGR01941">
    <property type="entry name" value="nqrF"/>
    <property type="match status" value="1"/>
</dbReference>
<comment type="subcellular location">
    <subcellularLocation>
        <location evidence="3">Cell inner membrane</location>
    </subcellularLocation>
    <subcellularLocation>
        <location evidence="27">Cell membrane</location>
        <topology evidence="27">Single-pass membrane protein</topology>
    </subcellularLocation>
</comment>
<dbReference type="GO" id="GO:0005886">
    <property type="term" value="C:plasma membrane"/>
    <property type="evidence" value="ECO:0007669"/>
    <property type="project" value="UniProtKB-SubCell"/>
</dbReference>
<keyword evidence="19 27" id="KW-0915">Sodium</keyword>
<keyword evidence="8 27" id="KW-0813">Transport</keyword>
<dbReference type="InterPro" id="IPR001433">
    <property type="entry name" value="OxRdtase_FAD/NAD-bd"/>
</dbReference>
<protein>
    <recommendedName>
        <fullName evidence="7 27">Na(+)-translocating NADH-quinone reductase subunit F</fullName>
        <shortName evidence="27">Na(+)-NQR subunit F</shortName>
        <shortName evidence="27">Na(+)-translocating NQR subunit F</shortName>
        <ecNumber evidence="6 27">7.2.1.1</ecNumber>
    </recommendedName>
    <alternativeName>
        <fullName evidence="25 27">NQR complex subunit F</fullName>
    </alternativeName>
    <alternativeName>
        <fullName evidence="24 27">NQR-1 subunit F</fullName>
    </alternativeName>
</protein>
<dbReference type="SUPFAM" id="SSF63380">
    <property type="entry name" value="Riboflavin synthase domain-like"/>
    <property type="match status" value="1"/>
</dbReference>
<evidence type="ECO:0000256" key="11">
    <source>
        <dbReference type="ARBA" id="ARBA00022630"/>
    </source>
</evidence>
<keyword evidence="15 27" id="KW-1278">Translocase</keyword>
<evidence type="ECO:0000256" key="27">
    <source>
        <dbReference type="HAMAP-Rule" id="MF_00430"/>
    </source>
</evidence>
<reference evidence="30" key="2">
    <citation type="submission" date="2020-09" db="EMBL/GenBank/DDBJ databases">
        <authorList>
            <person name="Sun Q."/>
            <person name="Kim S."/>
        </authorList>
    </citation>
    <scope>NUCLEOTIDE SEQUENCE</scope>
    <source>
        <strain evidence="30">KCTC 42731</strain>
    </source>
</reference>
<keyword evidence="14 27" id="KW-0274">FAD</keyword>
<feature type="binding site" evidence="27">
    <location>
        <position position="78"/>
    </location>
    <ligand>
        <name>[2Fe-2S] cluster</name>
        <dbReference type="ChEBI" id="CHEBI:190135"/>
    </ligand>
</feature>
<accession>A0A919BF91</accession>
<evidence type="ECO:0000256" key="12">
    <source>
        <dbReference type="ARBA" id="ARBA00022714"/>
    </source>
</evidence>
<evidence type="ECO:0000256" key="13">
    <source>
        <dbReference type="ARBA" id="ARBA00022723"/>
    </source>
</evidence>
<dbReference type="InterPro" id="IPR008333">
    <property type="entry name" value="Cbr1-like_FAD-bd_dom"/>
</dbReference>
<evidence type="ECO:0000256" key="19">
    <source>
        <dbReference type="ARBA" id="ARBA00023053"/>
    </source>
</evidence>
<dbReference type="InterPro" id="IPR036010">
    <property type="entry name" value="2Fe-2S_ferredoxin-like_sf"/>
</dbReference>
<evidence type="ECO:0000256" key="23">
    <source>
        <dbReference type="ARBA" id="ARBA00023201"/>
    </source>
</evidence>
<comment type="function">
    <text evidence="2 27">NQR complex catalyzes the reduction of ubiquinone-1 to ubiquinol by two successive reactions, coupled with the transport of Na(+) ions from the cytoplasm to the periplasm. The first step is catalyzed by NqrF, which accepts electrons from NADH and reduces ubiquinone-1 to ubisemiquinone by a one-electron transfer pathway.</text>
</comment>
<evidence type="ECO:0000313" key="30">
    <source>
        <dbReference type="EMBL" id="GHF85612.1"/>
    </source>
</evidence>
<evidence type="ECO:0000256" key="8">
    <source>
        <dbReference type="ARBA" id="ARBA00022448"/>
    </source>
</evidence>
<dbReference type="Gene3D" id="3.10.20.30">
    <property type="match status" value="1"/>
</dbReference>
<evidence type="ECO:0000256" key="10">
    <source>
        <dbReference type="ARBA" id="ARBA00022519"/>
    </source>
</evidence>
<keyword evidence="17 27" id="KW-0411">Iron-sulfur</keyword>
<dbReference type="GO" id="GO:0051537">
    <property type="term" value="F:2 iron, 2 sulfur cluster binding"/>
    <property type="evidence" value="ECO:0007669"/>
    <property type="project" value="UniProtKB-KW"/>
</dbReference>
<evidence type="ECO:0000313" key="31">
    <source>
        <dbReference type="Proteomes" id="UP000623842"/>
    </source>
</evidence>
<dbReference type="Gene3D" id="2.40.30.10">
    <property type="entry name" value="Translation factors"/>
    <property type="match status" value="1"/>
</dbReference>
<dbReference type="SUPFAM" id="SSF54292">
    <property type="entry name" value="2Fe-2S ferredoxin-like"/>
    <property type="match status" value="1"/>
</dbReference>
<evidence type="ECO:0000256" key="21">
    <source>
        <dbReference type="ARBA" id="ARBA00023075"/>
    </source>
</evidence>
<evidence type="ECO:0000256" key="22">
    <source>
        <dbReference type="ARBA" id="ARBA00023136"/>
    </source>
</evidence>
<dbReference type="InterPro" id="IPR017938">
    <property type="entry name" value="Riboflavin_synthase-like_b-brl"/>
</dbReference>
<dbReference type="InterPro" id="IPR017927">
    <property type="entry name" value="FAD-bd_FR_type"/>
</dbReference>
<dbReference type="EMBL" id="BNCK01000002">
    <property type="protein sequence ID" value="GHF85612.1"/>
    <property type="molecule type" value="Genomic_DNA"/>
</dbReference>
<dbReference type="Pfam" id="PF00970">
    <property type="entry name" value="FAD_binding_6"/>
    <property type="match status" value="1"/>
</dbReference>